<evidence type="ECO:0000313" key="1">
    <source>
        <dbReference type="EMBL" id="KAF9450714.1"/>
    </source>
</evidence>
<reference evidence="1" key="1">
    <citation type="submission" date="2020-11" db="EMBL/GenBank/DDBJ databases">
        <authorList>
            <consortium name="DOE Joint Genome Institute"/>
            <person name="Ahrendt S."/>
            <person name="Riley R."/>
            <person name="Andreopoulos W."/>
            <person name="Labutti K."/>
            <person name="Pangilinan J."/>
            <person name="Ruiz-Duenas F.J."/>
            <person name="Barrasa J.M."/>
            <person name="Sanchez-Garcia M."/>
            <person name="Camarero S."/>
            <person name="Miyauchi S."/>
            <person name="Serrano A."/>
            <person name="Linde D."/>
            <person name="Babiker R."/>
            <person name="Drula E."/>
            <person name="Ayuso-Fernandez I."/>
            <person name="Pacheco R."/>
            <person name="Padilla G."/>
            <person name="Ferreira P."/>
            <person name="Barriuso J."/>
            <person name="Kellner H."/>
            <person name="Castanera R."/>
            <person name="Alfaro M."/>
            <person name="Ramirez L."/>
            <person name="Pisabarro A.G."/>
            <person name="Kuo A."/>
            <person name="Tritt A."/>
            <person name="Lipzen A."/>
            <person name="He G."/>
            <person name="Yan M."/>
            <person name="Ng V."/>
            <person name="Cullen D."/>
            <person name="Martin F."/>
            <person name="Rosso M.-N."/>
            <person name="Henrissat B."/>
            <person name="Hibbett D."/>
            <person name="Martinez A.T."/>
            <person name="Grigoriev I.V."/>
        </authorList>
    </citation>
    <scope>NUCLEOTIDE SEQUENCE</scope>
    <source>
        <strain evidence="1">MF-IS2</strain>
    </source>
</reference>
<name>A0A9P6C6V7_9AGAR</name>
<gene>
    <name evidence="1" type="ORF">P691DRAFT_773711</name>
</gene>
<evidence type="ECO:0000313" key="2">
    <source>
        <dbReference type="Proteomes" id="UP000807342"/>
    </source>
</evidence>
<sequence length="594" mass="67854">MGGSHHTNKSLEDVKSDLLSELIYNARTLLKKDFNVQSTDNNLETLLSNIATRHFQDTFNYEYNDDRSQVTPPKSLGDIRSASRICSIVPPIGAQVTDYLKTGVFSKLDLPPWMEKTAINDLSNIANTIASADTGKQWKYNEYRRTYDARKDDQDNFTCNSVMVYCNGSLVEDGTQAQLAVIYYCGVYYKTVSETKATRDNMETAAYNSLVKLAGGSPPTDTQSLKTALDGYAKGRFESEFSFKYGDAPSDSLQAQGVSSAFLVKNSQVDYIPDTKTDDLQNFIQHQIYDGINIPLPSIETAAIKDTFDQFKSILNNASVQSWNVTRLYKDYQTRNPENNPVRQAGIIMSWYDHKTTDGQVPVSVTFIYIMTMFYELDSAEHTLARELYHTLCNNLRVHIHGADGTGPSDAEALKKFMEDYSKQQFRDSFDYDWQDKETKPPNTKKTKVNPDGRFTPFHKVLMLDTYPVNQKDVEEWMNSDLFRKDDPKDRTYPPWAVGQLYDDIVSHVMRACGPKSVKDNNWWYTEDFNRKYYDPNESSKTALQQFGFFLYALGDMTLDKISKDGQEGVSMKRMFVYYIGIISSYDPDSEGEW</sequence>
<accession>A0A9P6C6V7</accession>
<dbReference type="AlphaFoldDB" id="A0A9P6C6V7"/>
<proteinExistence type="predicted"/>
<dbReference type="Proteomes" id="UP000807342">
    <property type="component" value="Unassembled WGS sequence"/>
</dbReference>
<dbReference type="EMBL" id="MU151099">
    <property type="protein sequence ID" value="KAF9450714.1"/>
    <property type="molecule type" value="Genomic_DNA"/>
</dbReference>
<dbReference type="OrthoDB" id="3042970at2759"/>
<comment type="caution">
    <text evidence="1">The sequence shown here is derived from an EMBL/GenBank/DDBJ whole genome shotgun (WGS) entry which is preliminary data.</text>
</comment>
<keyword evidence="2" id="KW-1185">Reference proteome</keyword>
<protein>
    <submittedName>
        <fullName evidence="1">Uncharacterized protein</fullName>
    </submittedName>
</protein>
<organism evidence="1 2">
    <name type="scientific">Macrolepiota fuliginosa MF-IS2</name>
    <dbReference type="NCBI Taxonomy" id="1400762"/>
    <lineage>
        <taxon>Eukaryota</taxon>
        <taxon>Fungi</taxon>
        <taxon>Dikarya</taxon>
        <taxon>Basidiomycota</taxon>
        <taxon>Agaricomycotina</taxon>
        <taxon>Agaricomycetes</taxon>
        <taxon>Agaricomycetidae</taxon>
        <taxon>Agaricales</taxon>
        <taxon>Agaricineae</taxon>
        <taxon>Agaricaceae</taxon>
        <taxon>Macrolepiota</taxon>
    </lineage>
</organism>